<dbReference type="AlphaFoldDB" id="A0A8H3LRC8"/>
<sequence length="381" mass="43300">MTRKCWFVVDFSNFEVLPLHKELSEFIIQKNFYNELEKTQQKNISVGYIHLQNNILDESSWVLLLSGYVIYTSLGGLYFKLSIERNGDYLQFFWQEFGKDFTFANCKAQEETLVHSLKQKSIELEQLCEKNSIIHGIKLEKNGKNLSPKFTQALMVMHEKYKSTLLSHPCSHCYNTDFQKKSYHVSCIGFNVTVDMDCQLCGTMDSYSNQSKGTNFSHLVASSTLAAEESAKRALKAAITHTITKGKKALTIGFDCSWSHSRNAKQASGEFVYLEELEDYGHKAVVAFHVVEKSRIIIKKGKDGTSEEKVVIHQGNIDASSRQMEHAILIALLEQIIPILEESDLLLEVCIDRDLDSNKTLANVPIVSEIYAYLKHASKNI</sequence>
<evidence type="ECO:0000313" key="1">
    <source>
        <dbReference type="EMBL" id="GES91106.1"/>
    </source>
</evidence>
<evidence type="ECO:0000313" key="2">
    <source>
        <dbReference type="Proteomes" id="UP000615446"/>
    </source>
</evidence>
<dbReference type="EMBL" id="BLAL01000197">
    <property type="protein sequence ID" value="GES91106.1"/>
    <property type="molecule type" value="Genomic_DNA"/>
</dbReference>
<proteinExistence type="predicted"/>
<gene>
    <name evidence="1" type="ORF">RCL2_001793700</name>
</gene>
<dbReference type="Proteomes" id="UP000615446">
    <property type="component" value="Unassembled WGS sequence"/>
</dbReference>
<organism evidence="1 2">
    <name type="scientific">Rhizophagus clarus</name>
    <dbReference type="NCBI Taxonomy" id="94130"/>
    <lineage>
        <taxon>Eukaryota</taxon>
        <taxon>Fungi</taxon>
        <taxon>Fungi incertae sedis</taxon>
        <taxon>Mucoromycota</taxon>
        <taxon>Glomeromycotina</taxon>
        <taxon>Glomeromycetes</taxon>
        <taxon>Glomerales</taxon>
        <taxon>Glomeraceae</taxon>
        <taxon>Rhizophagus</taxon>
    </lineage>
</organism>
<comment type="caution">
    <text evidence="1">The sequence shown here is derived from an EMBL/GenBank/DDBJ whole genome shotgun (WGS) entry which is preliminary data.</text>
</comment>
<protein>
    <submittedName>
        <fullName evidence="1">Uncharacterized protein</fullName>
    </submittedName>
</protein>
<reference evidence="1" key="1">
    <citation type="submission" date="2019-10" db="EMBL/GenBank/DDBJ databases">
        <title>Conservation and host-specific expression of non-tandemly repeated heterogenous ribosome RNA gene in arbuscular mycorrhizal fungi.</title>
        <authorList>
            <person name="Maeda T."/>
            <person name="Kobayashi Y."/>
            <person name="Nakagawa T."/>
            <person name="Ezawa T."/>
            <person name="Yamaguchi K."/>
            <person name="Bino T."/>
            <person name="Nishimoto Y."/>
            <person name="Shigenobu S."/>
            <person name="Kawaguchi M."/>
        </authorList>
    </citation>
    <scope>NUCLEOTIDE SEQUENCE</scope>
    <source>
        <strain evidence="1">HR1</strain>
    </source>
</reference>
<accession>A0A8H3LRC8</accession>
<dbReference type="OrthoDB" id="2420210at2759"/>
<name>A0A8H3LRC8_9GLOM</name>